<evidence type="ECO:0000313" key="2">
    <source>
        <dbReference type="Proteomes" id="UP000314294"/>
    </source>
</evidence>
<keyword evidence="2" id="KW-1185">Reference proteome</keyword>
<dbReference type="AlphaFoldDB" id="A0A4Z2FPP8"/>
<dbReference type="EMBL" id="SRLO01001014">
    <property type="protein sequence ID" value="TNN42763.1"/>
    <property type="molecule type" value="Genomic_DNA"/>
</dbReference>
<evidence type="ECO:0000313" key="1">
    <source>
        <dbReference type="EMBL" id="TNN42763.1"/>
    </source>
</evidence>
<protein>
    <submittedName>
        <fullName evidence="1">WD repeat-containing protein 90</fullName>
    </submittedName>
</protein>
<reference evidence="1 2" key="1">
    <citation type="submission" date="2019-03" db="EMBL/GenBank/DDBJ databases">
        <title>First draft genome of Liparis tanakae, snailfish: a comprehensive survey of snailfish specific genes.</title>
        <authorList>
            <person name="Kim W."/>
            <person name="Song I."/>
            <person name="Jeong J.-H."/>
            <person name="Kim D."/>
            <person name="Kim S."/>
            <person name="Ryu S."/>
            <person name="Song J.Y."/>
            <person name="Lee S.K."/>
        </authorList>
    </citation>
    <scope>NUCLEOTIDE SEQUENCE [LARGE SCALE GENOMIC DNA]</scope>
    <source>
        <tissue evidence="1">Muscle</tissue>
    </source>
</reference>
<dbReference type="OrthoDB" id="8916489at2759"/>
<proteinExistence type="predicted"/>
<accession>A0A4Z2FPP8</accession>
<sequence length="74" mass="8197">MYDVSDRVIVSSTGLSFSEAKTRGLACSRGTGPMPRDMSYPVPEGGSWHDLYDYIRAQSTMLIPKQSSEHHAHP</sequence>
<dbReference type="Proteomes" id="UP000314294">
    <property type="component" value="Unassembled WGS sequence"/>
</dbReference>
<comment type="caution">
    <text evidence="1">The sequence shown here is derived from an EMBL/GenBank/DDBJ whole genome shotgun (WGS) entry which is preliminary data.</text>
</comment>
<name>A0A4Z2FPP8_9TELE</name>
<gene>
    <name evidence="1" type="primary">wdr90_0</name>
    <name evidence="1" type="ORF">EYF80_047022</name>
</gene>
<organism evidence="1 2">
    <name type="scientific">Liparis tanakae</name>
    <name type="common">Tanaka's snailfish</name>
    <dbReference type="NCBI Taxonomy" id="230148"/>
    <lineage>
        <taxon>Eukaryota</taxon>
        <taxon>Metazoa</taxon>
        <taxon>Chordata</taxon>
        <taxon>Craniata</taxon>
        <taxon>Vertebrata</taxon>
        <taxon>Euteleostomi</taxon>
        <taxon>Actinopterygii</taxon>
        <taxon>Neopterygii</taxon>
        <taxon>Teleostei</taxon>
        <taxon>Neoteleostei</taxon>
        <taxon>Acanthomorphata</taxon>
        <taxon>Eupercaria</taxon>
        <taxon>Perciformes</taxon>
        <taxon>Cottioidei</taxon>
        <taxon>Cottales</taxon>
        <taxon>Liparidae</taxon>
        <taxon>Liparis</taxon>
    </lineage>
</organism>